<dbReference type="AlphaFoldDB" id="A0A6A6D1H1"/>
<feature type="compositionally biased region" description="Low complexity" evidence="1">
    <location>
        <begin position="92"/>
        <end position="111"/>
    </location>
</feature>
<dbReference type="Proteomes" id="UP000799537">
    <property type="component" value="Unassembled WGS sequence"/>
</dbReference>
<dbReference type="EMBL" id="ML993581">
    <property type="protein sequence ID" value="KAF2172268.1"/>
    <property type="molecule type" value="Genomic_DNA"/>
</dbReference>
<feature type="compositionally biased region" description="Basic residues" evidence="1">
    <location>
        <begin position="181"/>
        <end position="201"/>
    </location>
</feature>
<accession>A0A6A6D1H1</accession>
<feature type="region of interest" description="Disordered" evidence="1">
    <location>
        <begin position="81"/>
        <end position="144"/>
    </location>
</feature>
<organism evidence="2 3">
    <name type="scientific">Zasmidium cellare ATCC 36951</name>
    <dbReference type="NCBI Taxonomy" id="1080233"/>
    <lineage>
        <taxon>Eukaryota</taxon>
        <taxon>Fungi</taxon>
        <taxon>Dikarya</taxon>
        <taxon>Ascomycota</taxon>
        <taxon>Pezizomycotina</taxon>
        <taxon>Dothideomycetes</taxon>
        <taxon>Dothideomycetidae</taxon>
        <taxon>Mycosphaerellales</taxon>
        <taxon>Mycosphaerellaceae</taxon>
        <taxon>Zasmidium</taxon>
    </lineage>
</organism>
<feature type="region of interest" description="Disordered" evidence="1">
    <location>
        <begin position="162"/>
        <end position="201"/>
    </location>
</feature>
<feature type="compositionally biased region" description="Basic and acidic residues" evidence="1">
    <location>
        <begin position="130"/>
        <end position="140"/>
    </location>
</feature>
<proteinExistence type="predicted"/>
<gene>
    <name evidence="2" type="ORF">M409DRAFT_49990</name>
</gene>
<evidence type="ECO:0000256" key="1">
    <source>
        <dbReference type="SAM" id="MobiDB-lite"/>
    </source>
</evidence>
<feature type="region of interest" description="Disordered" evidence="1">
    <location>
        <begin position="49"/>
        <end position="69"/>
    </location>
</feature>
<dbReference type="RefSeq" id="XP_033673157.1">
    <property type="nucleotide sequence ID" value="XM_033811411.1"/>
</dbReference>
<protein>
    <submittedName>
        <fullName evidence="2">Uncharacterized protein</fullName>
    </submittedName>
</protein>
<evidence type="ECO:0000313" key="2">
    <source>
        <dbReference type="EMBL" id="KAF2172268.1"/>
    </source>
</evidence>
<dbReference type="GeneID" id="54564683"/>
<evidence type="ECO:0000313" key="3">
    <source>
        <dbReference type="Proteomes" id="UP000799537"/>
    </source>
</evidence>
<sequence>MASSRSPWTGTLARGDVGVVDESAGCPKRNGCSDRFARHRATGGVSGRCECGAGGQQRVSSGRKTDRHDEAAVITKMIEIDGRDEGSSSGVATASPSHAAAAGAAVQRSAALRQERPRSQQNWARQEVVQGRERARVQEKRRAKVAESFPLHWTGALELAAKNRPGIDSTPATSDFASVSARRRQQRRRNLTRARRGRVDV</sequence>
<reference evidence="2" key="1">
    <citation type="journal article" date="2020" name="Stud. Mycol.">
        <title>101 Dothideomycetes genomes: a test case for predicting lifestyles and emergence of pathogens.</title>
        <authorList>
            <person name="Haridas S."/>
            <person name="Albert R."/>
            <person name="Binder M."/>
            <person name="Bloem J."/>
            <person name="Labutti K."/>
            <person name="Salamov A."/>
            <person name="Andreopoulos B."/>
            <person name="Baker S."/>
            <person name="Barry K."/>
            <person name="Bills G."/>
            <person name="Bluhm B."/>
            <person name="Cannon C."/>
            <person name="Castanera R."/>
            <person name="Culley D."/>
            <person name="Daum C."/>
            <person name="Ezra D."/>
            <person name="Gonzalez J."/>
            <person name="Henrissat B."/>
            <person name="Kuo A."/>
            <person name="Liang C."/>
            <person name="Lipzen A."/>
            <person name="Lutzoni F."/>
            <person name="Magnuson J."/>
            <person name="Mondo S."/>
            <person name="Nolan M."/>
            <person name="Ohm R."/>
            <person name="Pangilinan J."/>
            <person name="Park H.-J."/>
            <person name="Ramirez L."/>
            <person name="Alfaro M."/>
            <person name="Sun H."/>
            <person name="Tritt A."/>
            <person name="Yoshinaga Y."/>
            <person name="Zwiers L.-H."/>
            <person name="Turgeon B."/>
            <person name="Goodwin S."/>
            <person name="Spatafora J."/>
            <person name="Crous P."/>
            <person name="Grigoriev I."/>
        </authorList>
    </citation>
    <scope>NUCLEOTIDE SEQUENCE</scope>
    <source>
        <strain evidence="2">ATCC 36951</strain>
    </source>
</reference>
<keyword evidence="3" id="KW-1185">Reference proteome</keyword>
<name>A0A6A6D1H1_ZASCE</name>